<name>A0ABU1JC50_9MICC</name>
<dbReference type="PRINTS" id="PR00738">
    <property type="entry name" value="GLHYDRLASE20"/>
</dbReference>
<dbReference type="EMBL" id="JAVDQF010000001">
    <property type="protein sequence ID" value="MDR6269461.1"/>
    <property type="molecule type" value="Genomic_DNA"/>
</dbReference>
<dbReference type="EC" id="3.2.1.52" evidence="3"/>
<comment type="catalytic activity">
    <reaction evidence="1">
        <text>Hydrolysis of terminal non-reducing N-acetyl-D-hexosamine residues in N-acetyl-beta-D-hexosaminides.</text>
        <dbReference type="EC" id="3.2.1.52"/>
    </reaction>
</comment>
<reference evidence="9 10" key="1">
    <citation type="submission" date="2023-07" db="EMBL/GenBank/DDBJ databases">
        <title>Sequencing the genomes of 1000 actinobacteria strains.</title>
        <authorList>
            <person name="Klenk H.-P."/>
        </authorList>
    </citation>
    <scope>NUCLEOTIDE SEQUENCE [LARGE SCALE GENOMIC DNA]</scope>
    <source>
        <strain evidence="9 10">DSM 14555</strain>
    </source>
</reference>
<feature type="domain" description="Beta-hexosaminidase bacterial type N-terminal" evidence="8">
    <location>
        <begin position="44"/>
        <end position="174"/>
    </location>
</feature>
<dbReference type="InterPro" id="IPR006311">
    <property type="entry name" value="TAT_signal"/>
</dbReference>
<dbReference type="InterPro" id="IPR025705">
    <property type="entry name" value="Beta_hexosaminidase_sua/sub"/>
</dbReference>
<evidence type="ECO:0000313" key="9">
    <source>
        <dbReference type="EMBL" id="MDR6269461.1"/>
    </source>
</evidence>
<dbReference type="SUPFAM" id="SSF51445">
    <property type="entry name" value="(Trans)glycosidases"/>
    <property type="match status" value="1"/>
</dbReference>
<dbReference type="Pfam" id="PF00728">
    <property type="entry name" value="Glyco_hydro_20"/>
    <property type="match status" value="1"/>
</dbReference>
<dbReference type="Proteomes" id="UP001185069">
    <property type="component" value="Unassembled WGS sequence"/>
</dbReference>
<protein>
    <recommendedName>
        <fullName evidence="3">beta-N-acetylhexosaminidase</fullName>
        <ecNumber evidence="3">3.2.1.52</ecNumber>
    </recommendedName>
</protein>
<evidence type="ECO:0000256" key="5">
    <source>
        <dbReference type="ARBA" id="ARBA00023295"/>
    </source>
</evidence>
<evidence type="ECO:0000259" key="7">
    <source>
        <dbReference type="Pfam" id="PF00728"/>
    </source>
</evidence>
<keyword evidence="6" id="KW-0732">Signal</keyword>
<dbReference type="Pfam" id="PF02838">
    <property type="entry name" value="Glyco_hydro_20b"/>
    <property type="match status" value="1"/>
</dbReference>
<feature type="signal peptide" evidence="6">
    <location>
        <begin position="1"/>
        <end position="34"/>
    </location>
</feature>
<dbReference type="PANTHER" id="PTHR22600:SF57">
    <property type="entry name" value="BETA-N-ACETYLHEXOSAMINIDASE"/>
    <property type="match status" value="1"/>
</dbReference>
<evidence type="ECO:0000256" key="4">
    <source>
        <dbReference type="ARBA" id="ARBA00022801"/>
    </source>
</evidence>
<dbReference type="Gene3D" id="3.30.379.10">
    <property type="entry name" value="Chitobiase/beta-hexosaminidase domain 2-like"/>
    <property type="match status" value="1"/>
</dbReference>
<evidence type="ECO:0000256" key="1">
    <source>
        <dbReference type="ARBA" id="ARBA00001231"/>
    </source>
</evidence>
<keyword evidence="10" id="KW-1185">Reference proteome</keyword>
<evidence type="ECO:0000313" key="10">
    <source>
        <dbReference type="Proteomes" id="UP001185069"/>
    </source>
</evidence>
<keyword evidence="5" id="KW-0326">Glycosidase</keyword>
<sequence length="570" mass="61162">MAVDPSRRKVLTSLATGSAALLLASALPAGQASAAVPQVAGVLPAIIPWPKSFVVGLGGTFQLKSTTQIVVGAQFRPVGEYLAARLAPATGWQLAVVNAAGSQSGPVIEFGLDQSLAAEDYRLSVSSLRVMVSAAGPEGAFRAVQTLRQLLPARIESRQQVTAEWNISAAEIVDGPRFGYRAVMLDPARRFVPLADVKRVIDQMALYKLNVLHLHLSDDQGWRTVIDAYPELTKTGASTQSGFAPGTVDPVAGSGPWFYTKQEYADLVAYAGSRFVEIVPEIDGPGHTSAALASIPEINDDGKAIPPYSGFDVGISLVGLQNQQRRDEVRKFLVSVLNDVAAQNPGRYLHIGGDESPKATAEQYTAYTAMANEVATAAGKKVIAWHEWIKGAPLPAGAVMQYWGTAPGSADAAMARQAVDAGHQLVLSPANRSYLDMKYDNQTAYGRSWAGLINLRTAWNWEPTTVLGGAPIAESAVLGVEASLWSDSANQFGDKPFGPTRVYAPARTYTDFMLFPRLPAVAELGWSPSVDRSTQPSYQELVRRVLEHSKRWEAMGIGYNKAADIPWSSR</sequence>
<feature type="chain" id="PRO_5046589067" description="beta-N-acetylhexosaminidase" evidence="6">
    <location>
        <begin position="35"/>
        <end position="570"/>
    </location>
</feature>
<evidence type="ECO:0000256" key="6">
    <source>
        <dbReference type="SAM" id="SignalP"/>
    </source>
</evidence>
<dbReference type="PANTHER" id="PTHR22600">
    <property type="entry name" value="BETA-HEXOSAMINIDASE"/>
    <property type="match status" value="1"/>
</dbReference>
<dbReference type="RefSeq" id="WP_309797802.1">
    <property type="nucleotide sequence ID" value="NZ_BAAAHY010000005.1"/>
</dbReference>
<evidence type="ECO:0000256" key="2">
    <source>
        <dbReference type="ARBA" id="ARBA00006285"/>
    </source>
</evidence>
<keyword evidence="4" id="KW-0378">Hydrolase</keyword>
<dbReference type="InterPro" id="IPR015882">
    <property type="entry name" value="HEX_bac_N"/>
</dbReference>
<dbReference type="InterPro" id="IPR017853">
    <property type="entry name" value="GH"/>
</dbReference>
<comment type="similarity">
    <text evidence="2">Belongs to the glycosyl hydrolase 20 family.</text>
</comment>
<proteinExistence type="inferred from homology"/>
<dbReference type="Gene3D" id="3.20.20.80">
    <property type="entry name" value="Glycosidases"/>
    <property type="match status" value="1"/>
</dbReference>
<evidence type="ECO:0000259" key="8">
    <source>
        <dbReference type="Pfam" id="PF02838"/>
    </source>
</evidence>
<comment type="caution">
    <text evidence="9">The sequence shown here is derived from an EMBL/GenBank/DDBJ whole genome shotgun (WGS) entry which is preliminary data.</text>
</comment>
<dbReference type="PROSITE" id="PS51318">
    <property type="entry name" value="TAT"/>
    <property type="match status" value="1"/>
</dbReference>
<dbReference type="InterPro" id="IPR015883">
    <property type="entry name" value="Glyco_hydro_20_cat"/>
</dbReference>
<accession>A0ABU1JC50</accession>
<gene>
    <name evidence="9" type="ORF">JOE69_001699</name>
</gene>
<dbReference type="SUPFAM" id="SSF55545">
    <property type="entry name" value="beta-N-acetylhexosaminidase-like domain"/>
    <property type="match status" value="1"/>
</dbReference>
<organism evidence="9 10">
    <name type="scientific">Arthrobacter russicus</name>
    <dbReference type="NCBI Taxonomy" id="172040"/>
    <lineage>
        <taxon>Bacteria</taxon>
        <taxon>Bacillati</taxon>
        <taxon>Actinomycetota</taxon>
        <taxon>Actinomycetes</taxon>
        <taxon>Micrococcales</taxon>
        <taxon>Micrococcaceae</taxon>
        <taxon>Arthrobacter</taxon>
    </lineage>
</organism>
<feature type="domain" description="Glycoside hydrolase family 20 catalytic" evidence="7">
    <location>
        <begin position="178"/>
        <end position="370"/>
    </location>
</feature>
<evidence type="ECO:0000256" key="3">
    <source>
        <dbReference type="ARBA" id="ARBA00012663"/>
    </source>
</evidence>
<dbReference type="InterPro" id="IPR029018">
    <property type="entry name" value="Hex-like_dom2"/>
</dbReference>